<name>A0ABR1DXW0_NECAM</name>
<evidence type="ECO:0000313" key="1">
    <source>
        <dbReference type="EMBL" id="KAK6755282.1"/>
    </source>
</evidence>
<proteinExistence type="predicted"/>
<keyword evidence="2" id="KW-1185">Reference proteome</keyword>
<sequence length="132" mass="15199">MICNRKFRIRKNSRKREIVKRSLCSELLIIYIGVREENTPAFSLTKVQESTGIPRRAICEWEKADDALSQHSSAEYLKASPYESGVVRVSGEDVRNHAGFRNLLPEIYAFVVSSAQRQNRDTLSLKLNEEFH</sequence>
<protein>
    <recommendedName>
        <fullName evidence="3">HTH psq-type domain-containing protein</fullName>
    </recommendedName>
</protein>
<dbReference type="Proteomes" id="UP001303046">
    <property type="component" value="Unassembled WGS sequence"/>
</dbReference>
<comment type="caution">
    <text evidence="1">The sequence shown here is derived from an EMBL/GenBank/DDBJ whole genome shotgun (WGS) entry which is preliminary data.</text>
</comment>
<dbReference type="EMBL" id="JAVFWL010000005">
    <property type="protein sequence ID" value="KAK6755282.1"/>
    <property type="molecule type" value="Genomic_DNA"/>
</dbReference>
<gene>
    <name evidence="1" type="primary">Necator_chrV.g18739</name>
    <name evidence="1" type="ORF">RB195_013948</name>
</gene>
<accession>A0ABR1DXW0</accession>
<organism evidence="1 2">
    <name type="scientific">Necator americanus</name>
    <name type="common">Human hookworm</name>
    <dbReference type="NCBI Taxonomy" id="51031"/>
    <lineage>
        <taxon>Eukaryota</taxon>
        <taxon>Metazoa</taxon>
        <taxon>Ecdysozoa</taxon>
        <taxon>Nematoda</taxon>
        <taxon>Chromadorea</taxon>
        <taxon>Rhabditida</taxon>
        <taxon>Rhabditina</taxon>
        <taxon>Rhabditomorpha</taxon>
        <taxon>Strongyloidea</taxon>
        <taxon>Ancylostomatidae</taxon>
        <taxon>Bunostominae</taxon>
        <taxon>Necator</taxon>
    </lineage>
</organism>
<reference evidence="1 2" key="1">
    <citation type="submission" date="2023-08" db="EMBL/GenBank/DDBJ databases">
        <title>A Necator americanus chromosomal reference genome.</title>
        <authorList>
            <person name="Ilik V."/>
            <person name="Petrzelkova K.J."/>
            <person name="Pardy F."/>
            <person name="Fuh T."/>
            <person name="Niatou-Singa F.S."/>
            <person name="Gouil Q."/>
            <person name="Baker L."/>
            <person name="Ritchie M.E."/>
            <person name="Jex A.R."/>
            <person name="Gazzola D."/>
            <person name="Li H."/>
            <person name="Toshio Fujiwara R."/>
            <person name="Zhan B."/>
            <person name="Aroian R.V."/>
            <person name="Pafco B."/>
            <person name="Schwarz E.M."/>
        </authorList>
    </citation>
    <scope>NUCLEOTIDE SEQUENCE [LARGE SCALE GENOMIC DNA]</scope>
    <source>
        <strain evidence="1 2">Aroian</strain>
        <tissue evidence="1">Whole animal</tissue>
    </source>
</reference>
<evidence type="ECO:0008006" key="3">
    <source>
        <dbReference type="Google" id="ProtNLM"/>
    </source>
</evidence>
<evidence type="ECO:0000313" key="2">
    <source>
        <dbReference type="Proteomes" id="UP001303046"/>
    </source>
</evidence>